<dbReference type="AlphaFoldDB" id="A0A0M0HQ57"/>
<keyword evidence="1" id="KW-0472">Membrane</keyword>
<keyword evidence="1" id="KW-1133">Transmembrane helix</keyword>
<comment type="caution">
    <text evidence="2">The sequence shown here is derived from an EMBL/GenBank/DDBJ whole genome shotgun (WGS) entry which is preliminary data.</text>
</comment>
<dbReference type="PATRIC" id="fig|693.5.peg.930"/>
<dbReference type="Proteomes" id="UP000037515">
    <property type="component" value="Unassembled WGS sequence"/>
</dbReference>
<organism evidence="2 3">
    <name type="scientific">Vibrio nereis</name>
    <dbReference type="NCBI Taxonomy" id="693"/>
    <lineage>
        <taxon>Bacteria</taxon>
        <taxon>Pseudomonadati</taxon>
        <taxon>Pseudomonadota</taxon>
        <taxon>Gammaproteobacteria</taxon>
        <taxon>Vibrionales</taxon>
        <taxon>Vibrionaceae</taxon>
        <taxon>Vibrio</taxon>
    </lineage>
</organism>
<feature type="transmembrane region" description="Helical" evidence="1">
    <location>
        <begin position="116"/>
        <end position="135"/>
    </location>
</feature>
<dbReference type="EMBL" id="LHPJ01000005">
    <property type="protein sequence ID" value="KOO04194.1"/>
    <property type="molecule type" value="Genomic_DNA"/>
</dbReference>
<evidence type="ECO:0000313" key="2">
    <source>
        <dbReference type="EMBL" id="KOO04194.1"/>
    </source>
</evidence>
<accession>A0A0M0HQ57</accession>
<evidence type="ECO:0000313" key="3">
    <source>
        <dbReference type="Proteomes" id="UP000037515"/>
    </source>
</evidence>
<evidence type="ECO:0000256" key="1">
    <source>
        <dbReference type="SAM" id="Phobius"/>
    </source>
</evidence>
<proteinExistence type="predicted"/>
<reference evidence="3" key="1">
    <citation type="submission" date="2015-08" db="EMBL/GenBank/DDBJ databases">
        <title>Vibrio galatheae sp. nov., a novel member of the Vibrionaceae family isolated from the Solomon Islands.</title>
        <authorList>
            <person name="Giubergia S."/>
            <person name="Machado H."/>
            <person name="Mateiu R.V."/>
            <person name="Gram L."/>
        </authorList>
    </citation>
    <scope>NUCLEOTIDE SEQUENCE [LARGE SCALE GENOMIC DNA]</scope>
    <source>
        <strain evidence="3">DSM 19584</strain>
    </source>
</reference>
<sequence length="160" mass="18179">MQDIIQVTGTFKNSGQREINKTNVQYSHVNIETGEQNKEHITNVIVPNTVDSYIFSGVRGTFYIVRLNRGKNLIFAFSNEKRKIYDKADISLLNRVALSNIGLWIFTAVVCLPLLSYVLGLILLPVVLFGICSNYQIHKNMRNRKLEAYLKIAGFPLDLS</sequence>
<feature type="transmembrane region" description="Helical" evidence="1">
    <location>
        <begin position="92"/>
        <end position="110"/>
    </location>
</feature>
<protein>
    <submittedName>
        <fullName evidence="2">Uncharacterized protein</fullName>
    </submittedName>
</protein>
<gene>
    <name evidence="2" type="ORF">AKJ17_04580</name>
</gene>
<keyword evidence="1" id="KW-0812">Transmembrane</keyword>
<name>A0A0M0HQ57_VIBNE</name>
<keyword evidence="3" id="KW-1185">Reference proteome</keyword>